<dbReference type="GO" id="GO:0008233">
    <property type="term" value="F:peptidase activity"/>
    <property type="evidence" value="ECO:0007669"/>
    <property type="project" value="UniProtKB-KW"/>
</dbReference>
<keyword evidence="6" id="KW-0378">Hydrolase</keyword>
<dbReference type="InterPro" id="IPR036034">
    <property type="entry name" value="PDZ_sf"/>
</dbReference>
<evidence type="ECO:0000256" key="7">
    <source>
        <dbReference type="ARBA" id="ARBA00022833"/>
    </source>
</evidence>
<dbReference type="InterPro" id="IPR004387">
    <property type="entry name" value="Pept_M50_Zn"/>
</dbReference>
<dbReference type="RefSeq" id="WP_278057702.1">
    <property type="nucleotide sequence ID" value="NZ_CP121247.1"/>
</dbReference>
<evidence type="ECO:0000256" key="11">
    <source>
        <dbReference type="SAM" id="Phobius"/>
    </source>
</evidence>
<dbReference type="CDD" id="cd06163">
    <property type="entry name" value="S2P-M50_PDZ_RseP-like"/>
    <property type="match status" value="1"/>
</dbReference>
<name>A0ABT9N9B8_9ACTO</name>
<keyword evidence="5 11" id="KW-0812">Transmembrane</keyword>
<comment type="similarity">
    <text evidence="3">Belongs to the peptidase M50B family.</text>
</comment>
<evidence type="ECO:0000256" key="9">
    <source>
        <dbReference type="ARBA" id="ARBA00023049"/>
    </source>
</evidence>
<comment type="caution">
    <text evidence="13">The sequence shown here is derived from an EMBL/GenBank/DDBJ whole genome shotgun (WGS) entry which is preliminary data.</text>
</comment>
<reference evidence="13 14" key="1">
    <citation type="submission" date="2023-07" db="EMBL/GenBank/DDBJ databases">
        <title>Sequencing the genomes of 1000 actinobacteria strains.</title>
        <authorList>
            <person name="Klenk H.-P."/>
        </authorList>
    </citation>
    <scope>NUCLEOTIDE SEQUENCE [LARGE SCALE GENOMIC DNA]</scope>
    <source>
        <strain evidence="13 14">DSM 102162</strain>
    </source>
</reference>
<evidence type="ECO:0000256" key="6">
    <source>
        <dbReference type="ARBA" id="ARBA00022801"/>
    </source>
</evidence>
<dbReference type="GO" id="GO:0006508">
    <property type="term" value="P:proteolysis"/>
    <property type="evidence" value="ECO:0007669"/>
    <property type="project" value="UniProtKB-KW"/>
</dbReference>
<dbReference type="EMBL" id="JAUSQW010000001">
    <property type="protein sequence ID" value="MDP9800307.1"/>
    <property type="molecule type" value="Genomic_DNA"/>
</dbReference>
<keyword evidence="8 11" id="KW-1133">Transmembrane helix</keyword>
<organism evidence="13 14">
    <name type="scientific">Arcanobacterium wilhelmae</name>
    <dbReference type="NCBI Taxonomy" id="1803177"/>
    <lineage>
        <taxon>Bacteria</taxon>
        <taxon>Bacillati</taxon>
        <taxon>Actinomycetota</taxon>
        <taxon>Actinomycetes</taxon>
        <taxon>Actinomycetales</taxon>
        <taxon>Actinomycetaceae</taxon>
        <taxon>Arcanobacterium</taxon>
    </lineage>
</organism>
<evidence type="ECO:0000256" key="5">
    <source>
        <dbReference type="ARBA" id="ARBA00022692"/>
    </source>
</evidence>
<evidence type="ECO:0000256" key="2">
    <source>
        <dbReference type="ARBA" id="ARBA00004141"/>
    </source>
</evidence>
<sequence length="408" mass="42943">MSFTLGVVIFVLGILLSVGLHEFGHLIPAKLFGVLVPRYFIGFGPTLWSRKWRGTEWGVKAIPLGGFVSLAGMLAPAREGTAIRDADGRLTMAEEARRESQKEVPDGQEHRAFWRLSAPKRLVVMFGGPLTNFMLATVFVLISMTAIGVPQPSTTIGQVSECLTESCAQVAPAKAGGLRAGDRVLTWNGTPTPTWEAVQKSIAASPTSAVPVVVERGGSEVSLEVAPTLLEGRPGPVVGIAPRFVTARASVSEALAATGKLATATASVIVKLPVALWDVLAATVTGAPRDPGGIVGLVGVADAAGQIASAGTSEYTLAQRTGDMLMLLASLNMSLFVFNLLPLLPLDGGHMAGALWEIARRRWASLRGRPDPGPVDTARLWPLSQAVVAFFIVMTLALIVADILHPVL</sequence>
<proteinExistence type="inferred from homology"/>
<evidence type="ECO:0000256" key="1">
    <source>
        <dbReference type="ARBA" id="ARBA00001947"/>
    </source>
</evidence>
<dbReference type="InterPro" id="IPR008915">
    <property type="entry name" value="Peptidase_M50"/>
</dbReference>
<accession>A0ABT9N9B8</accession>
<evidence type="ECO:0000256" key="3">
    <source>
        <dbReference type="ARBA" id="ARBA00007931"/>
    </source>
</evidence>
<evidence type="ECO:0000256" key="10">
    <source>
        <dbReference type="ARBA" id="ARBA00023136"/>
    </source>
</evidence>
<evidence type="ECO:0000256" key="8">
    <source>
        <dbReference type="ARBA" id="ARBA00022989"/>
    </source>
</evidence>
<dbReference type="SUPFAM" id="SSF50156">
    <property type="entry name" value="PDZ domain-like"/>
    <property type="match status" value="1"/>
</dbReference>
<keyword evidence="14" id="KW-1185">Reference proteome</keyword>
<evidence type="ECO:0000313" key="14">
    <source>
        <dbReference type="Proteomes" id="UP001235966"/>
    </source>
</evidence>
<evidence type="ECO:0000256" key="4">
    <source>
        <dbReference type="ARBA" id="ARBA00022670"/>
    </source>
</evidence>
<gene>
    <name evidence="13" type="ORF">J2S49_000383</name>
</gene>
<comment type="subcellular location">
    <subcellularLocation>
        <location evidence="2">Membrane</location>
        <topology evidence="2">Multi-pass membrane protein</topology>
    </subcellularLocation>
</comment>
<dbReference type="Gene3D" id="2.30.42.10">
    <property type="match status" value="1"/>
</dbReference>
<comment type="cofactor">
    <cofactor evidence="1">
        <name>Zn(2+)</name>
        <dbReference type="ChEBI" id="CHEBI:29105"/>
    </cofactor>
</comment>
<feature type="transmembrane region" description="Helical" evidence="11">
    <location>
        <begin position="383"/>
        <end position="404"/>
    </location>
</feature>
<evidence type="ECO:0000313" key="13">
    <source>
        <dbReference type="EMBL" id="MDP9800307.1"/>
    </source>
</evidence>
<keyword evidence="9" id="KW-0482">Metalloprotease</keyword>
<dbReference type="Proteomes" id="UP001235966">
    <property type="component" value="Unassembled WGS sequence"/>
</dbReference>
<protein>
    <submittedName>
        <fullName evidence="13">Membrane-associated protease RseP (Regulator of RpoE activity)</fullName>
    </submittedName>
</protein>
<keyword evidence="10 11" id="KW-0472">Membrane</keyword>
<evidence type="ECO:0000259" key="12">
    <source>
        <dbReference type="Pfam" id="PF02163"/>
    </source>
</evidence>
<feature type="domain" description="Peptidase M50" evidence="12">
    <location>
        <begin position="10"/>
        <end position="367"/>
    </location>
</feature>
<keyword evidence="7" id="KW-0862">Zinc</keyword>
<dbReference type="PANTHER" id="PTHR42837">
    <property type="entry name" value="REGULATOR OF SIGMA-E PROTEASE RSEP"/>
    <property type="match status" value="1"/>
</dbReference>
<keyword evidence="4 13" id="KW-0645">Protease</keyword>
<feature type="transmembrane region" description="Helical" evidence="11">
    <location>
        <begin position="325"/>
        <end position="344"/>
    </location>
</feature>
<dbReference type="Pfam" id="PF02163">
    <property type="entry name" value="Peptidase_M50"/>
    <property type="match status" value="1"/>
</dbReference>
<dbReference type="PANTHER" id="PTHR42837:SF2">
    <property type="entry name" value="MEMBRANE METALLOPROTEASE ARASP2, CHLOROPLASTIC-RELATED"/>
    <property type="match status" value="1"/>
</dbReference>